<keyword evidence="2" id="KW-1185">Reference proteome</keyword>
<reference evidence="1 2" key="1">
    <citation type="submission" date="2018-02" db="EMBL/GenBank/DDBJ databases">
        <title>The genomes of Aspergillus section Nigri reveals drivers in fungal speciation.</title>
        <authorList>
            <consortium name="DOE Joint Genome Institute"/>
            <person name="Vesth T.C."/>
            <person name="Nybo J."/>
            <person name="Theobald S."/>
            <person name="Brandl J."/>
            <person name="Frisvad J.C."/>
            <person name="Nielsen K.F."/>
            <person name="Lyhne E.K."/>
            <person name="Kogle M.E."/>
            <person name="Kuo A."/>
            <person name="Riley R."/>
            <person name="Clum A."/>
            <person name="Nolan M."/>
            <person name="Lipzen A."/>
            <person name="Salamov A."/>
            <person name="Henrissat B."/>
            <person name="Wiebenga A."/>
            <person name="De vries R.P."/>
            <person name="Grigoriev I.V."/>
            <person name="Mortensen U.H."/>
            <person name="Andersen M.R."/>
            <person name="Baker S.E."/>
        </authorList>
    </citation>
    <scope>NUCLEOTIDE SEQUENCE [LARGE SCALE GENOMIC DNA]</scope>
    <source>
        <strain evidence="1 2">CBS 313.89</strain>
    </source>
</reference>
<organism evidence="1 2">
    <name type="scientific">Aspergillus fijiensis CBS 313.89</name>
    <dbReference type="NCBI Taxonomy" id="1448319"/>
    <lineage>
        <taxon>Eukaryota</taxon>
        <taxon>Fungi</taxon>
        <taxon>Dikarya</taxon>
        <taxon>Ascomycota</taxon>
        <taxon>Pezizomycotina</taxon>
        <taxon>Eurotiomycetes</taxon>
        <taxon>Eurotiomycetidae</taxon>
        <taxon>Eurotiales</taxon>
        <taxon>Aspergillaceae</taxon>
        <taxon>Aspergillus</taxon>
    </lineage>
</organism>
<sequence length="71" mass="7723">MKKGVGNDCCCSGCCCTRRVGETLHNTWSRGCSHHLVSQLVICLGAWLSHMAVGSFQVNLSSPTLRRTNVD</sequence>
<dbReference type="AlphaFoldDB" id="A0A8G1RP37"/>
<protein>
    <submittedName>
        <fullName evidence="1">Uncharacterized protein</fullName>
    </submittedName>
</protein>
<evidence type="ECO:0000313" key="2">
    <source>
        <dbReference type="Proteomes" id="UP000249789"/>
    </source>
</evidence>
<dbReference type="GeneID" id="63856364"/>
<dbReference type="Proteomes" id="UP000249789">
    <property type="component" value="Unassembled WGS sequence"/>
</dbReference>
<gene>
    <name evidence="1" type="ORF">BO72DRAFT_122818</name>
</gene>
<proteinExistence type="predicted"/>
<dbReference type="EMBL" id="KZ824646">
    <property type="protein sequence ID" value="RAK76880.1"/>
    <property type="molecule type" value="Genomic_DNA"/>
</dbReference>
<evidence type="ECO:0000313" key="1">
    <source>
        <dbReference type="EMBL" id="RAK76880.1"/>
    </source>
</evidence>
<dbReference type="RefSeq" id="XP_040800890.1">
    <property type="nucleotide sequence ID" value="XM_040939031.1"/>
</dbReference>
<dbReference type="VEuPathDB" id="FungiDB:BO72DRAFT_122818"/>
<name>A0A8G1RP37_9EURO</name>
<accession>A0A8G1RP37</accession>